<dbReference type="PROSITE" id="PS50111">
    <property type="entry name" value="CHEMOTAXIS_TRANSDUC_2"/>
    <property type="match status" value="1"/>
</dbReference>
<organism evidence="8 9">
    <name type="scientific">Neiella litorisoli</name>
    <dbReference type="NCBI Taxonomy" id="2771431"/>
    <lineage>
        <taxon>Bacteria</taxon>
        <taxon>Pseudomonadati</taxon>
        <taxon>Pseudomonadota</taxon>
        <taxon>Gammaproteobacteria</taxon>
        <taxon>Alteromonadales</taxon>
        <taxon>Echinimonadaceae</taxon>
        <taxon>Neiella</taxon>
    </lineage>
</organism>
<feature type="transmembrane region" description="Helical" evidence="5">
    <location>
        <begin position="350"/>
        <end position="376"/>
    </location>
</feature>
<evidence type="ECO:0000313" key="8">
    <source>
        <dbReference type="EMBL" id="MBD1389329.1"/>
    </source>
</evidence>
<dbReference type="PANTHER" id="PTHR32089:SF117">
    <property type="entry name" value="METHYL ACCEPTING SENSORY TRANSDUCER WITH CACHE_1 SMALL MOLECULE BINDING DOMAIN"/>
    <property type="match status" value="1"/>
</dbReference>
<evidence type="ECO:0000259" key="7">
    <source>
        <dbReference type="PROSITE" id="PS50885"/>
    </source>
</evidence>
<evidence type="ECO:0000256" key="1">
    <source>
        <dbReference type="ARBA" id="ARBA00004370"/>
    </source>
</evidence>
<keyword evidence="2 4" id="KW-0807">Transducer</keyword>
<dbReference type="GO" id="GO:0006935">
    <property type="term" value="P:chemotaxis"/>
    <property type="evidence" value="ECO:0007669"/>
    <property type="project" value="InterPro"/>
</dbReference>
<name>A0A8J6QRH0_9GAMM</name>
<evidence type="ECO:0000256" key="3">
    <source>
        <dbReference type="ARBA" id="ARBA00029447"/>
    </source>
</evidence>
<dbReference type="Gene3D" id="3.30.450.20">
    <property type="entry name" value="PAS domain"/>
    <property type="match status" value="1"/>
</dbReference>
<keyword evidence="9" id="KW-1185">Reference proteome</keyword>
<dbReference type="GO" id="GO:0016020">
    <property type="term" value="C:membrane"/>
    <property type="evidence" value="ECO:0007669"/>
    <property type="project" value="UniProtKB-SubCell"/>
</dbReference>
<accession>A0A8J6QRH0</accession>
<evidence type="ECO:0000256" key="2">
    <source>
        <dbReference type="ARBA" id="ARBA00023224"/>
    </source>
</evidence>
<dbReference type="InterPro" id="IPR004089">
    <property type="entry name" value="MCPsignal_dom"/>
</dbReference>
<evidence type="ECO:0000256" key="4">
    <source>
        <dbReference type="PROSITE-ProRule" id="PRU00284"/>
    </source>
</evidence>
<dbReference type="SMART" id="SM00283">
    <property type="entry name" value="MA"/>
    <property type="match status" value="1"/>
</dbReference>
<dbReference type="Gene3D" id="1.10.287.950">
    <property type="entry name" value="Methyl-accepting chemotaxis protein"/>
    <property type="match status" value="1"/>
</dbReference>
<dbReference type="PRINTS" id="PR00260">
    <property type="entry name" value="CHEMTRNSDUCR"/>
</dbReference>
<reference evidence="8" key="1">
    <citation type="submission" date="2020-09" db="EMBL/GenBank/DDBJ databases">
        <title>A novel bacterium of genus Neiella, isolated from South China Sea.</title>
        <authorList>
            <person name="Huang H."/>
            <person name="Mo K."/>
            <person name="Hu Y."/>
        </authorList>
    </citation>
    <scope>NUCLEOTIDE SEQUENCE</scope>
    <source>
        <strain evidence="8">HB171785</strain>
    </source>
</reference>
<dbReference type="PROSITE" id="PS50885">
    <property type="entry name" value="HAMP"/>
    <property type="match status" value="1"/>
</dbReference>
<dbReference type="SUPFAM" id="SSF58104">
    <property type="entry name" value="Methyl-accepting chemotaxis protein (MCP) signaling domain"/>
    <property type="match status" value="1"/>
</dbReference>
<comment type="similarity">
    <text evidence="3">Belongs to the methyl-accepting chemotaxis (MCP) protein family.</text>
</comment>
<feature type="domain" description="HAMP" evidence="7">
    <location>
        <begin position="373"/>
        <end position="427"/>
    </location>
</feature>
<dbReference type="InterPro" id="IPR004090">
    <property type="entry name" value="Chemotax_Me-accpt_rcpt"/>
</dbReference>
<dbReference type="InterPro" id="IPR003660">
    <property type="entry name" value="HAMP_dom"/>
</dbReference>
<protein>
    <submittedName>
        <fullName evidence="8">Methyl-accepting chemotaxis protein</fullName>
    </submittedName>
</protein>
<keyword evidence="5" id="KW-0812">Transmembrane</keyword>
<dbReference type="FunFam" id="1.10.287.950:FF:000001">
    <property type="entry name" value="Methyl-accepting chemotaxis sensory transducer"/>
    <property type="match status" value="1"/>
</dbReference>
<proteinExistence type="inferred from homology"/>
<evidence type="ECO:0000259" key="6">
    <source>
        <dbReference type="PROSITE" id="PS50111"/>
    </source>
</evidence>
<comment type="subcellular location">
    <subcellularLocation>
        <location evidence="1">Membrane</location>
    </subcellularLocation>
</comment>
<dbReference type="CDD" id="cd11386">
    <property type="entry name" value="MCP_signal"/>
    <property type="match status" value="1"/>
</dbReference>
<keyword evidence="5" id="KW-0472">Membrane</keyword>
<dbReference type="GO" id="GO:0004888">
    <property type="term" value="F:transmembrane signaling receptor activity"/>
    <property type="evidence" value="ECO:0007669"/>
    <property type="project" value="InterPro"/>
</dbReference>
<comment type="caution">
    <text evidence="8">The sequence shown here is derived from an EMBL/GenBank/DDBJ whole genome shotgun (WGS) entry which is preliminary data.</text>
</comment>
<dbReference type="PANTHER" id="PTHR32089">
    <property type="entry name" value="METHYL-ACCEPTING CHEMOTAXIS PROTEIN MCPB"/>
    <property type="match status" value="1"/>
</dbReference>
<dbReference type="Proteomes" id="UP000638014">
    <property type="component" value="Unassembled WGS sequence"/>
</dbReference>
<feature type="domain" description="Methyl-accepting transducer" evidence="6">
    <location>
        <begin position="432"/>
        <end position="668"/>
    </location>
</feature>
<dbReference type="CDD" id="cd12913">
    <property type="entry name" value="PDC1_MCP_like"/>
    <property type="match status" value="1"/>
</dbReference>
<dbReference type="GO" id="GO:0007165">
    <property type="term" value="P:signal transduction"/>
    <property type="evidence" value="ECO:0007669"/>
    <property type="project" value="UniProtKB-KW"/>
</dbReference>
<dbReference type="EMBL" id="JACXAF010000008">
    <property type="protein sequence ID" value="MBD1389329.1"/>
    <property type="molecule type" value="Genomic_DNA"/>
</dbReference>
<evidence type="ECO:0000256" key="5">
    <source>
        <dbReference type="SAM" id="Phobius"/>
    </source>
</evidence>
<evidence type="ECO:0000313" key="9">
    <source>
        <dbReference type="Proteomes" id="UP000638014"/>
    </source>
</evidence>
<dbReference type="AlphaFoldDB" id="A0A8J6QRH0"/>
<dbReference type="Pfam" id="PF00015">
    <property type="entry name" value="MCPsignal"/>
    <property type="match status" value="1"/>
</dbReference>
<gene>
    <name evidence="8" type="ORF">IC617_07820</name>
</gene>
<sequence length="705" mass="76559">MAAWSLRRKLLLMISLILLLTQGILGVMVYQSLQATGEESSAAAAETMETQVISTMRYATLGAAEEVAGYINRSFDIPKTVATVLSRTSSHAGGEPLPRQQVKSITEYVLSAHTGVSSIYAQFEPNGYDSRDFANVNQPAHSSRDGALEVYWYRDGNQLVYEAVDDPNEKYLAERDELGIRESEWYLCSYDTLKPCLLEPYLYEISPGLEELMTSLSWPVIADGKFRGLVGVDINLPVIQQRISDVAGELMNGQGDMMLISGMQLLAASSRYPDALGKQLKDTDATLAEALAGGSNGLIETADFYITTASIEVDGADSNWQLVFRLDKNIALQQSLSFQQQLSNAFDSTMWKMVIFTVVSTALAVALVAFIINSFIRPLSAMSRRFTYLSGAEGDLTLTLDIEQHKELIDMAAGFNAFTGKLRDMIVAMQRHAENLRQQSAELASSAKSSSTAAQQQFSDTETVAAAVHEMSTTAQEVSALAQSTSDESNSAGSVLEQTHASFAQTVNEIKAVSDDMDEAGVRISQVAERSSEISGILDTIRGIAEQTNLLALNAAIEAARAGEQGRGFAVVADEVRNLAGRTQDSTEEINNLIQGLQQEVTKTVEQINRGKDRVIVTVEETERSYQGMEQMTGMIAGINDNAAQVATAAEEQSHVTEDINRNVSAIGDSGREIAAMAGKVEDISHLMHDVVVELDAQLAKFKAK</sequence>
<dbReference type="RefSeq" id="WP_191144428.1">
    <property type="nucleotide sequence ID" value="NZ_JACXAF010000008.1"/>
</dbReference>
<keyword evidence="5" id="KW-1133">Transmembrane helix</keyword>